<dbReference type="EMBL" id="CAIIXF020000010">
    <property type="protein sequence ID" value="CAH1796733.1"/>
    <property type="molecule type" value="Genomic_DNA"/>
</dbReference>
<sequence>MWKMTPRNNSCFKVTVMHIYILVLCAVHMSSGKQKMKTCTSEQITKLEKELKAEILATKQAILDEIVKIGEQGTSEPEIKTILTPNNYDFKHTPIDVSGKTFFTFDVKTCHDGHIQLSKTAGNIDKNTYEILLQGWNTVRKTSAIRDSRQGKLEVYHNGQVVYCDATTSFWISWSGGYIEVGRGHVYGRDTFLQWKDPSPHPVNAVQFTSGFGANGTWTVYV</sequence>
<dbReference type="PANTHER" id="PTHR36695:SF12">
    <property type="entry name" value="AGAP008648-PA"/>
    <property type="match status" value="1"/>
</dbReference>
<evidence type="ECO:0000259" key="1">
    <source>
        <dbReference type="Pfam" id="PF12248"/>
    </source>
</evidence>
<evidence type="ECO:0000313" key="2">
    <source>
        <dbReference type="EMBL" id="CAH1796733.1"/>
    </source>
</evidence>
<dbReference type="PANTHER" id="PTHR36695">
    <property type="entry name" value="AGAP008648-PA"/>
    <property type="match status" value="1"/>
</dbReference>
<feature type="domain" description="Farnesoic acid O-methyl transferase" evidence="1">
    <location>
        <begin position="88"/>
        <end position="219"/>
    </location>
</feature>
<dbReference type="OrthoDB" id="6114996at2759"/>
<dbReference type="InterPro" id="IPR022041">
    <property type="entry name" value="Methyltransf_FA"/>
</dbReference>
<gene>
    <name evidence="2" type="ORF">OFUS_LOCUS21113</name>
</gene>
<name>A0A8J1XUE9_OWEFU</name>
<dbReference type="Pfam" id="PF12248">
    <property type="entry name" value="Methyltransf_FA"/>
    <property type="match status" value="1"/>
</dbReference>
<proteinExistence type="predicted"/>
<reference evidence="2" key="1">
    <citation type="submission" date="2022-03" db="EMBL/GenBank/DDBJ databases">
        <authorList>
            <person name="Martin C."/>
        </authorList>
    </citation>
    <scope>NUCLEOTIDE SEQUENCE</scope>
</reference>
<dbReference type="AlphaFoldDB" id="A0A8J1XUE9"/>
<accession>A0A8J1XUE9</accession>
<comment type="caution">
    <text evidence="2">The sequence shown here is derived from an EMBL/GenBank/DDBJ whole genome shotgun (WGS) entry which is preliminary data.</text>
</comment>
<keyword evidence="3" id="KW-1185">Reference proteome</keyword>
<organism evidence="2 3">
    <name type="scientific">Owenia fusiformis</name>
    <name type="common">Polychaete worm</name>
    <dbReference type="NCBI Taxonomy" id="6347"/>
    <lineage>
        <taxon>Eukaryota</taxon>
        <taxon>Metazoa</taxon>
        <taxon>Spiralia</taxon>
        <taxon>Lophotrochozoa</taxon>
        <taxon>Annelida</taxon>
        <taxon>Polychaeta</taxon>
        <taxon>Sedentaria</taxon>
        <taxon>Canalipalpata</taxon>
        <taxon>Sabellida</taxon>
        <taxon>Oweniida</taxon>
        <taxon>Oweniidae</taxon>
        <taxon>Owenia</taxon>
    </lineage>
</organism>
<evidence type="ECO:0000313" key="3">
    <source>
        <dbReference type="Proteomes" id="UP000749559"/>
    </source>
</evidence>
<protein>
    <recommendedName>
        <fullName evidence="1">Farnesoic acid O-methyl transferase domain-containing protein</fullName>
    </recommendedName>
</protein>
<dbReference type="Proteomes" id="UP000749559">
    <property type="component" value="Unassembled WGS sequence"/>
</dbReference>